<organism evidence="1">
    <name type="scientific">viral metagenome</name>
    <dbReference type="NCBI Taxonomy" id="1070528"/>
    <lineage>
        <taxon>unclassified sequences</taxon>
        <taxon>metagenomes</taxon>
        <taxon>organismal metagenomes</taxon>
    </lineage>
</organism>
<name>A0A6M3KYK2_9ZZZZ</name>
<dbReference type="AlphaFoldDB" id="A0A6M3KYK2"/>
<sequence>MTYTKTFNPEKFAPIASVLEQLQALVPGEKLTISLKTKAEQTNLRWLVYDWLHHMGLKEVFRLRVEDLGLEIKRRIEPEFEINISSPIGKAHLDKLLKETITSSEPIEFLRSKKEAGKINAEEFGWLLGKYDKIMA</sequence>
<proteinExistence type="predicted"/>
<gene>
    <name evidence="1" type="ORF">MM415B03022_0014</name>
</gene>
<protein>
    <submittedName>
        <fullName evidence="1">Uncharacterized protein</fullName>
    </submittedName>
</protein>
<reference evidence="1" key="1">
    <citation type="submission" date="2020-03" db="EMBL/GenBank/DDBJ databases">
        <title>The deep terrestrial virosphere.</title>
        <authorList>
            <person name="Holmfeldt K."/>
            <person name="Nilsson E."/>
            <person name="Simone D."/>
            <person name="Lopez-Fernandez M."/>
            <person name="Wu X."/>
            <person name="de Brujin I."/>
            <person name="Lundin D."/>
            <person name="Andersson A."/>
            <person name="Bertilsson S."/>
            <person name="Dopson M."/>
        </authorList>
    </citation>
    <scope>NUCLEOTIDE SEQUENCE</scope>
    <source>
        <strain evidence="1">MM415B03022</strain>
    </source>
</reference>
<dbReference type="EMBL" id="MT142694">
    <property type="protein sequence ID" value="QJA87293.1"/>
    <property type="molecule type" value="Genomic_DNA"/>
</dbReference>
<accession>A0A6M3KYK2</accession>
<evidence type="ECO:0000313" key="1">
    <source>
        <dbReference type="EMBL" id="QJA87293.1"/>
    </source>
</evidence>